<evidence type="ECO:0000256" key="5">
    <source>
        <dbReference type="PROSITE-ProRule" id="PRU00723"/>
    </source>
</evidence>
<comment type="caution">
    <text evidence="7">The sequence shown here is derived from an EMBL/GenBank/DDBJ whole genome shotgun (WGS) entry which is preliminary data.</text>
</comment>
<dbReference type="InterPro" id="IPR000571">
    <property type="entry name" value="Znf_CCCH"/>
</dbReference>
<proteinExistence type="predicted"/>
<dbReference type="GO" id="GO:0008270">
    <property type="term" value="F:zinc ion binding"/>
    <property type="evidence" value="ECO:0007669"/>
    <property type="project" value="UniProtKB-KW"/>
</dbReference>
<gene>
    <name evidence="7" type="ORF">SAY86_010101</name>
</gene>
<keyword evidence="3 5" id="KW-0862">Zinc</keyword>
<evidence type="ECO:0000313" key="8">
    <source>
        <dbReference type="Proteomes" id="UP001346149"/>
    </source>
</evidence>
<dbReference type="Gene3D" id="4.10.1000.10">
    <property type="entry name" value="Zinc finger, CCCH-type"/>
    <property type="match status" value="1"/>
</dbReference>
<evidence type="ECO:0000256" key="1">
    <source>
        <dbReference type="ARBA" id="ARBA00022723"/>
    </source>
</evidence>
<dbReference type="PROSITE" id="PS50103">
    <property type="entry name" value="ZF_C3H1"/>
    <property type="match status" value="1"/>
</dbReference>
<organism evidence="7 8">
    <name type="scientific">Trapa natans</name>
    <name type="common">Water chestnut</name>
    <dbReference type="NCBI Taxonomy" id="22666"/>
    <lineage>
        <taxon>Eukaryota</taxon>
        <taxon>Viridiplantae</taxon>
        <taxon>Streptophyta</taxon>
        <taxon>Embryophyta</taxon>
        <taxon>Tracheophyta</taxon>
        <taxon>Spermatophyta</taxon>
        <taxon>Magnoliopsida</taxon>
        <taxon>eudicotyledons</taxon>
        <taxon>Gunneridae</taxon>
        <taxon>Pentapetalae</taxon>
        <taxon>rosids</taxon>
        <taxon>malvids</taxon>
        <taxon>Myrtales</taxon>
        <taxon>Lythraceae</taxon>
        <taxon>Trapa</taxon>
    </lineage>
</organism>
<dbReference type="EMBL" id="JAXQNO010000019">
    <property type="protein sequence ID" value="KAK4775166.1"/>
    <property type="molecule type" value="Genomic_DNA"/>
</dbReference>
<dbReference type="AlphaFoldDB" id="A0AAN7KXZ0"/>
<feature type="domain" description="C3H1-type" evidence="6">
    <location>
        <begin position="113"/>
        <end position="140"/>
    </location>
</feature>
<evidence type="ECO:0000256" key="4">
    <source>
        <dbReference type="ARBA" id="ARBA00023125"/>
    </source>
</evidence>
<evidence type="ECO:0000313" key="7">
    <source>
        <dbReference type="EMBL" id="KAK4775166.1"/>
    </source>
</evidence>
<feature type="zinc finger region" description="C3H1-type" evidence="5">
    <location>
        <begin position="113"/>
        <end position="140"/>
    </location>
</feature>
<evidence type="ECO:0000256" key="3">
    <source>
        <dbReference type="ARBA" id="ARBA00022833"/>
    </source>
</evidence>
<dbReference type="Pfam" id="PF25512">
    <property type="entry name" value="zf-CCCH_AtC3H23"/>
    <property type="match status" value="1"/>
</dbReference>
<dbReference type="SUPFAM" id="SSF90229">
    <property type="entry name" value="CCCH zinc finger"/>
    <property type="match status" value="1"/>
</dbReference>
<reference evidence="7 8" key="1">
    <citation type="journal article" date="2023" name="Hortic Res">
        <title>Pangenome of water caltrop reveals structural variations and asymmetric subgenome divergence after allopolyploidization.</title>
        <authorList>
            <person name="Zhang X."/>
            <person name="Chen Y."/>
            <person name="Wang L."/>
            <person name="Yuan Y."/>
            <person name="Fang M."/>
            <person name="Shi L."/>
            <person name="Lu R."/>
            <person name="Comes H.P."/>
            <person name="Ma Y."/>
            <person name="Chen Y."/>
            <person name="Huang G."/>
            <person name="Zhou Y."/>
            <person name="Zheng Z."/>
            <person name="Qiu Y."/>
        </authorList>
    </citation>
    <scope>NUCLEOTIDE SEQUENCE [LARGE SCALE GENOMIC DNA]</scope>
    <source>
        <strain evidence="7">F231</strain>
    </source>
</reference>
<dbReference type="InterPro" id="IPR045234">
    <property type="entry name" value="Unkempt-like"/>
</dbReference>
<sequence length="353" mass="39731">MTARPSPTVHVPPLDLYDDPSAGVYSPYSFPSPTGDYLAAFHRYLPSNEPDSLESDQSLDAAEVLLDESQCDHFRMYVFKVKRCPRGRSHDWTDCPYAHPGEKARRRDPRRFQYSGTVCPDFRKGVCKKGDSCEFAHGVFECWLHPDRYRTQPCKDGPNCPRRVCFFAHFPEQLRILPPQQQSPTNSVESDYCSHQFTTTNSHTHTHFLSSPTSVLITPPISPPSDSSPMSPKSIHSMNELVVSMRGLNFGESRLISRKPHFASWFGPTSPQPTIYAGSYTTVSVPSSPTQGGLGVYDLWESPFMEKSTRERIESGRDTRARIYAKLSKDNPLDRADTHGSGPDVGWVLELVK</sequence>
<dbReference type="Proteomes" id="UP001346149">
    <property type="component" value="Unassembled WGS sequence"/>
</dbReference>
<dbReference type="PANTHER" id="PTHR14493:SF147">
    <property type="entry name" value="ZINC FINGER CCCH DOMAIN-CONTAINING PROTEIN 23"/>
    <property type="match status" value="1"/>
</dbReference>
<evidence type="ECO:0000259" key="6">
    <source>
        <dbReference type="PROSITE" id="PS50103"/>
    </source>
</evidence>
<keyword evidence="2 5" id="KW-0863">Zinc-finger</keyword>
<dbReference type="SMART" id="SM00356">
    <property type="entry name" value="ZnF_C3H1"/>
    <property type="match status" value="2"/>
</dbReference>
<protein>
    <recommendedName>
        <fullName evidence="6">C3H1-type domain-containing protein</fullName>
    </recommendedName>
</protein>
<dbReference type="GO" id="GO:0003677">
    <property type="term" value="F:DNA binding"/>
    <property type="evidence" value="ECO:0007669"/>
    <property type="project" value="UniProtKB-KW"/>
</dbReference>
<dbReference type="Pfam" id="PF00642">
    <property type="entry name" value="zf-CCCH"/>
    <property type="match status" value="1"/>
</dbReference>
<accession>A0AAN7KXZ0</accession>
<keyword evidence="8" id="KW-1185">Reference proteome</keyword>
<keyword evidence="4" id="KW-0238">DNA-binding</keyword>
<evidence type="ECO:0000256" key="2">
    <source>
        <dbReference type="ARBA" id="ARBA00022771"/>
    </source>
</evidence>
<dbReference type="InterPro" id="IPR057444">
    <property type="entry name" value="Znf-CCCH_AtC3H23-like"/>
</dbReference>
<name>A0AAN7KXZ0_TRANT</name>
<keyword evidence="1 5" id="KW-0479">Metal-binding</keyword>
<dbReference type="InterPro" id="IPR036855">
    <property type="entry name" value="Znf_CCCH_sf"/>
</dbReference>
<dbReference type="PANTHER" id="PTHR14493">
    <property type="entry name" value="UNKEMPT FAMILY MEMBER"/>
    <property type="match status" value="1"/>
</dbReference>